<dbReference type="EMBL" id="BDUD01000001">
    <property type="protein sequence ID" value="GBG21556.1"/>
    <property type="molecule type" value="Genomic_DNA"/>
</dbReference>
<comment type="caution">
    <text evidence="3">The sequence shown here is derived from an EMBL/GenBank/DDBJ whole genome shotgun (WGS) entry which is preliminary data.</text>
</comment>
<reference evidence="3 4" key="1">
    <citation type="submission" date="2017-06" db="EMBL/GenBank/DDBJ databases">
        <title>Genome sequencing of cyanobaciteial culture collection at National Institute for Environmental Studies (NIES).</title>
        <authorList>
            <person name="Hirose Y."/>
            <person name="Shimura Y."/>
            <person name="Fujisawa T."/>
            <person name="Nakamura Y."/>
            <person name="Kawachi M."/>
        </authorList>
    </citation>
    <scope>NUCLEOTIDE SEQUENCE [LARGE SCALE GENOMIC DNA]</scope>
    <source>
        <strain evidence="3 4">NIES-4072</strain>
    </source>
</reference>
<dbReference type="OrthoDB" id="500486at2"/>
<dbReference type="PROSITE" id="PS50011">
    <property type="entry name" value="PROTEIN_KINASE_DOM"/>
    <property type="match status" value="1"/>
</dbReference>
<dbReference type="GO" id="GO:0004672">
    <property type="term" value="F:protein kinase activity"/>
    <property type="evidence" value="ECO:0007669"/>
    <property type="project" value="InterPro"/>
</dbReference>
<organism evidence="3 4">
    <name type="scientific">Nostoc commune NIES-4072</name>
    <dbReference type="NCBI Taxonomy" id="2005467"/>
    <lineage>
        <taxon>Bacteria</taxon>
        <taxon>Bacillati</taxon>
        <taxon>Cyanobacteriota</taxon>
        <taxon>Cyanophyceae</taxon>
        <taxon>Nostocales</taxon>
        <taxon>Nostocaceae</taxon>
        <taxon>Nostoc</taxon>
    </lineage>
</organism>
<dbReference type="InterPro" id="IPR004147">
    <property type="entry name" value="ABC1_dom"/>
</dbReference>
<evidence type="ECO:0000313" key="4">
    <source>
        <dbReference type="Proteomes" id="UP000245124"/>
    </source>
</evidence>
<name>A0A2R5FS14_NOSCO</name>
<keyword evidence="4" id="KW-1185">Reference proteome</keyword>
<dbReference type="InterPro" id="IPR011009">
    <property type="entry name" value="Kinase-like_dom_sf"/>
</dbReference>
<feature type="domain" description="Protein kinase" evidence="2">
    <location>
        <begin position="132"/>
        <end position="462"/>
    </location>
</feature>
<dbReference type="Gene3D" id="1.10.510.10">
    <property type="entry name" value="Transferase(Phosphotransferase) domain 1"/>
    <property type="match status" value="1"/>
</dbReference>
<evidence type="ECO:0000259" key="2">
    <source>
        <dbReference type="PROSITE" id="PS50011"/>
    </source>
</evidence>
<accession>A0A2R5FS14</accession>
<evidence type="ECO:0000256" key="1">
    <source>
        <dbReference type="ARBA" id="ARBA00009670"/>
    </source>
</evidence>
<dbReference type="SUPFAM" id="SSF56112">
    <property type="entry name" value="Protein kinase-like (PK-like)"/>
    <property type="match status" value="1"/>
</dbReference>
<protein>
    <recommendedName>
        <fullName evidence="2">Protein kinase domain-containing protein</fullName>
    </recommendedName>
</protein>
<dbReference type="GO" id="GO:0005524">
    <property type="term" value="F:ATP binding"/>
    <property type="evidence" value="ECO:0007669"/>
    <property type="project" value="InterPro"/>
</dbReference>
<dbReference type="Pfam" id="PF03109">
    <property type="entry name" value="ABC1"/>
    <property type="match status" value="1"/>
</dbReference>
<dbReference type="PANTHER" id="PTHR10566:SF128">
    <property type="entry name" value="UBIB DOMAIN CONTAINING KINASE"/>
    <property type="match status" value="1"/>
</dbReference>
<dbReference type="InterPro" id="IPR000719">
    <property type="entry name" value="Prot_kinase_dom"/>
</dbReference>
<dbReference type="InterPro" id="IPR050154">
    <property type="entry name" value="UbiB_kinase"/>
</dbReference>
<dbReference type="Proteomes" id="UP000245124">
    <property type="component" value="Unassembled WGS sequence"/>
</dbReference>
<dbReference type="PANTHER" id="PTHR10566">
    <property type="entry name" value="CHAPERONE-ACTIVITY OF BC1 COMPLEX CABC1 -RELATED"/>
    <property type="match status" value="1"/>
</dbReference>
<sequence>MGQYQPALLKLYNPEAIARYYSYRPWLAWGRLLRIIFSFAGFILSLKWDEWQDKVEQNKGKRAIQLRELLTRLGPTFIKVGQALSTRPDLIRKDFLEELIKLQDQLPPFDNAIAYKIIETELDRPIDECFSELSPSPVAAASLGQVYRGRLISGEEVAVKVQRPNLRPTLTRDLYLLRWGASWVAPWLPLNLGHDLTLIVDEFGTKLFEEIDYINEGRNAEKFASNFRNDPQVKVPGIYWRYTNTHVLTLEWIDGFKLTDTKRIKEAGLDPEAIIQIGVTSGLQQLLEHGFFHADPHPGNLFAVPDGRMAYIDFGMMDQLEETTKETLVDALVHLVNKDYTDLAEDFVKLGFLTPDTNICPIVPALEAVLGNAIGKNVKDFNFKTITDEFSELMYEYPFRVPAKFALIIRSLVTQEGIALSLNPNFKIVEVGYPYIARRLLTGESPALRRRLLNVLFKDGKFQWQRLENLIAIARTDSSFDVLPTAQMGFQYLMSEEGKFLRRQLVLALTEDDRLHTEDVQRLWNLIKDDLKPDRLLNVAIGILTDLSREGAAAILPKTTFLTPFAGNQSTNKN</sequence>
<gene>
    <name evidence="3" type="ORF">NIES4072_52430</name>
</gene>
<dbReference type="AlphaFoldDB" id="A0A2R5FS14"/>
<dbReference type="RefSeq" id="WP_109012713.1">
    <property type="nucleotide sequence ID" value="NZ_BDUD01000001.1"/>
</dbReference>
<evidence type="ECO:0000313" key="3">
    <source>
        <dbReference type="EMBL" id="GBG21556.1"/>
    </source>
</evidence>
<dbReference type="CDD" id="cd05121">
    <property type="entry name" value="ABC1_ADCK3-like"/>
    <property type="match status" value="1"/>
</dbReference>
<proteinExistence type="inferred from homology"/>
<comment type="similarity">
    <text evidence="1">Belongs to the protein kinase superfamily. ADCK protein kinase family.</text>
</comment>